<accession>A0A1H4BRF3</accession>
<dbReference type="RefSeq" id="WP_093253380.1">
    <property type="nucleotide sequence ID" value="NZ_FNQM01000006.1"/>
</dbReference>
<dbReference type="GO" id="GO:0006352">
    <property type="term" value="P:DNA-templated transcription initiation"/>
    <property type="evidence" value="ECO:0007669"/>
    <property type="project" value="InterPro"/>
</dbReference>
<dbReference type="PANTHER" id="PTHR43133">
    <property type="entry name" value="RNA POLYMERASE ECF-TYPE SIGMA FACTO"/>
    <property type="match status" value="1"/>
</dbReference>
<dbReference type="OrthoDB" id="9803470at2"/>
<dbReference type="GO" id="GO:0016987">
    <property type="term" value="F:sigma factor activity"/>
    <property type="evidence" value="ECO:0007669"/>
    <property type="project" value="UniProtKB-KW"/>
</dbReference>
<dbReference type="GO" id="GO:0003677">
    <property type="term" value="F:DNA binding"/>
    <property type="evidence" value="ECO:0007669"/>
    <property type="project" value="InterPro"/>
</dbReference>
<evidence type="ECO:0000256" key="3">
    <source>
        <dbReference type="ARBA" id="ARBA00023082"/>
    </source>
</evidence>
<evidence type="ECO:0000313" key="8">
    <source>
        <dbReference type="Proteomes" id="UP000198703"/>
    </source>
</evidence>
<evidence type="ECO:0000256" key="1">
    <source>
        <dbReference type="ARBA" id="ARBA00010641"/>
    </source>
</evidence>
<feature type="domain" description="RNA polymerase sigma-70 region 2" evidence="5">
    <location>
        <begin position="11"/>
        <end position="76"/>
    </location>
</feature>
<evidence type="ECO:0000259" key="6">
    <source>
        <dbReference type="Pfam" id="PF08281"/>
    </source>
</evidence>
<dbReference type="Pfam" id="PF04542">
    <property type="entry name" value="Sigma70_r2"/>
    <property type="match status" value="1"/>
</dbReference>
<evidence type="ECO:0000256" key="2">
    <source>
        <dbReference type="ARBA" id="ARBA00023015"/>
    </source>
</evidence>
<sequence length="165" mass="18257">MTEDVREQIAALTPRLRRFAWALTGSRDEGDDLVQAGCLKALGALAQYEPGTRLDAWMFRILRTGWIDRARYRARRPQISDPETLEALSDGGVGAREAQARLDLARVRAMMADLPDEQREVLSLVAIEGLSYREAAEVIGAPVGTVMSRLSRARARLTAMMEGEA</sequence>
<keyword evidence="3" id="KW-0731">Sigma factor</keyword>
<gene>
    <name evidence="7" type="ORF">SAMN05444370_1067</name>
</gene>
<dbReference type="STRING" id="89524.SAMN05444370_1067"/>
<proteinExistence type="inferred from homology"/>
<dbReference type="SUPFAM" id="SSF88946">
    <property type="entry name" value="Sigma2 domain of RNA polymerase sigma factors"/>
    <property type="match status" value="1"/>
</dbReference>
<reference evidence="7 8" key="1">
    <citation type="submission" date="2016-10" db="EMBL/GenBank/DDBJ databases">
        <authorList>
            <person name="de Groot N.N."/>
        </authorList>
    </citation>
    <scope>NUCLEOTIDE SEQUENCE [LARGE SCALE GENOMIC DNA]</scope>
    <source>
        <strain evidence="7 8">DSM 15345</strain>
    </source>
</reference>
<dbReference type="InterPro" id="IPR013249">
    <property type="entry name" value="RNA_pol_sigma70_r4_t2"/>
</dbReference>
<dbReference type="SUPFAM" id="SSF88659">
    <property type="entry name" value="Sigma3 and sigma4 domains of RNA polymerase sigma factors"/>
    <property type="match status" value="1"/>
</dbReference>
<keyword evidence="4" id="KW-0804">Transcription</keyword>
<dbReference type="PANTHER" id="PTHR43133:SF25">
    <property type="entry name" value="RNA POLYMERASE SIGMA FACTOR RFAY-RELATED"/>
    <property type="match status" value="1"/>
</dbReference>
<keyword evidence="2" id="KW-0805">Transcription regulation</keyword>
<dbReference type="Gene3D" id="1.10.10.10">
    <property type="entry name" value="Winged helix-like DNA-binding domain superfamily/Winged helix DNA-binding domain"/>
    <property type="match status" value="1"/>
</dbReference>
<feature type="domain" description="RNA polymerase sigma factor 70 region 4 type 2" evidence="6">
    <location>
        <begin position="106"/>
        <end position="157"/>
    </location>
</feature>
<evidence type="ECO:0000313" key="7">
    <source>
        <dbReference type="EMBL" id="SEA50647.1"/>
    </source>
</evidence>
<organism evidence="7 8">
    <name type="scientific">Rubrimonas cliftonensis</name>
    <dbReference type="NCBI Taxonomy" id="89524"/>
    <lineage>
        <taxon>Bacteria</taxon>
        <taxon>Pseudomonadati</taxon>
        <taxon>Pseudomonadota</taxon>
        <taxon>Alphaproteobacteria</taxon>
        <taxon>Rhodobacterales</taxon>
        <taxon>Paracoccaceae</taxon>
        <taxon>Rubrimonas</taxon>
    </lineage>
</organism>
<dbReference type="EMBL" id="FNQM01000006">
    <property type="protein sequence ID" value="SEA50647.1"/>
    <property type="molecule type" value="Genomic_DNA"/>
</dbReference>
<dbReference type="Gene3D" id="1.10.1740.10">
    <property type="match status" value="1"/>
</dbReference>
<comment type="similarity">
    <text evidence="1">Belongs to the sigma-70 factor family. ECF subfamily.</text>
</comment>
<keyword evidence="8" id="KW-1185">Reference proteome</keyword>
<evidence type="ECO:0000256" key="4">
    <source>
        <dbReference type="ARBA" id="ARBA00023163"/>
    </source>
</evidence>
<evidence type="ECO:0000259" key="5">
    <source>
        <dbReference type="Pfam" id="PF04542"/>
    </source>
</evidence>
<dbReference type="Proteomes" id="UP000198703">
    <property type="component" value="Unassembled WGS sequence"/>
</dbReference>
<protein>
    <submittedName>
        <fullName evidence="7">RNA polymerase sigma-70 factor, ECF subfamily</fullName>
    </submittedName>
</protein>
<dbReference type="CDD" id="cd06171">
    <property type="entry name" value="Sigma70_r4"/>
    <property type="match status" value="1"/>
</dbReference>
<dbReference type="InterPro" id="IPR014284">
    <property type="entry name" value="RNA_pol_sigma-70_dom"/>
</dbReference>
<dbReference type="InterPro" id="IPR013324">
    <property type="entry name" value="RNA_pol_sigma_r3/r4-like"/>
</dbReference>
<dbReference type="InterPro" id="IPR039425">
    <property type="entry name" value="RNA_pol_sigma-70-like"/>
</dbReference>
<dbReference type="AlphaFoldDB" id="A0A1H4BRF3"/>
<dbReference type="InterPro" id="IPR013325">
    <property type="entry name" value="RNA_pol_sigma_r2"/>
</dbReference>
<name>A0A1H4BRF3_9RHOB</name>
<dbReference type="InterPro" id="IPR036388">
    <property type="entry name" value="WH-like_DNA-bd_sf"/>
</dbReference>
<dbReference type="NCBIfam" id="TIGR02937">
    <property type="entry name" value="sigma70-ECF"/>
    <property type="match status" value="1"/>
</dbReference>
<dbReference type="InterPro" id="IPR007627">
    <property type="entry name" value="RNA_pol_sigma70_r2"/>
</dbReference>
<dbReference type="Pfam" id="PF08281">
    <property type="entry name" value="Sigma70_r4_2"/>
    <property type="match status" value="1"/>
</dbReference>